<accession>A0A9Y4NU13</accession>
<reference evidence="3" key="1">
    <citation type="submission" date="2025-08" db="UniProtKB">
        <authorList>
            <consortium name="RefSeq"/>
        </authorList>
    </citation>
    <scope>IDENTIFICATION</scope>
</reference>
<dbReference type="AlphaFoldDB" id="A0A9Y4NU13"/>
<evidence type="ECO:0000256" key="1">
    <source>
        <dbReference type="SAM" id="MobiDB-lite"/>
    </source>
</evidence>
<keyword evidence="2" id="KW-1185">Reference proteome</keyword>
<dbReference type="RefSeq" id="XP_008303541.1">
    <property type="nucleotide sequence ID" value="XM_008305319.1"/>
</dbReference>
<dbReference type="GeneID" id="103375114"/>
<organism evidence="2 3">
    <name type="scientific">Stegastes partitus</name>
    <name type="common">bicolor damselfish</name>
    <dbReference type="NCBI Taxonomy" id="144197"/>
    <lineage>
        <taxon>Eukaryota</taxon>
        <taxon>Metazoa</taxon>
        <taxon>Chordata</taxon>
        <taxon>Craniata</taxon>
        <taxon>Vertebrata</taxon>
        <taxon>Euteleostomi</taxon>
        <taxon>Actinopterygii</taxon>
        <taxon>Neopterygii</taxon>
        <taxon>Teleostei</taxon>
        <taxon>Neoteleostei</taxon>
        <taxon>Acanthomorphata</taxon>
        <taxon>Ovalentaria</taxon>
        <taxon>Pomacentridae</taxon>
        <taxon>Stegastes</taxon>
    </lineage>
</organism>
<evidence type="ECO:0000313" key="2">
    <source>
        <dbReference type="Proteomes" id="UP000694891"/>
    </source>
</evidence>
<feature type="region of interest" description="Disordered" evidence="1">
    <location>
        <begin position="1"/>
        <end position="106"/>
    </location>
</feature>
<name>A0A9Y4NU13_9TELE</name>
<evidence type="ECO:0000313" key="3">
    <source>
        <dbReference type="RefSeq" id="XP_008303541.1"/>
    </source>
</evidence>
<protein>
    <submittedName>
        <fullName evidence="3">Galectin-3-like</fullName>
    </submittedName>
</protein>
<feature type="compositionally biased region" description="Pro residues" evidence="1">
    <location>
        <begin position="84"/>
        <end position="97"/>
    </location>
</feature>
<feature type="compositionally biased region" description="Pro residues" evidence="1">
    <location>
        <begin position="63"/>
        <end position="73"/>
    </location>
</feature>
<proteinExistence type="predicted"/>
<dbReference type="Proteomes" id="UP000694891">
    <property type="component" value="Unplaced"/>
</dbReference>
<sequence>MSRSDYPPGYDDSRGPLYSPQGGNYPPPPAYGFPSFGGPQPGQPSAPYPTGPNASLFPGQPGGYPPGPYPGQPQPGGHPGAGYPNPPPMPPVMPPIMPSDILSSGDEFAARGSGWDSLSIRHAFIRKVNDTICSGLVPGSYLNQEVFC</sequence>
<gene>
    <name evidence="3" type="primary">LOC103375114</name>
</gene>
<feature type="compositionally biased region" description="Pro residues" evidence="1">
    <location>
        <begin position="41"/>
        <end position="50"/>
    </location>
</feature>